<organism evidence="7 8">
    <name type="scientific">Mesorhabditis belari</name>
    <dbReference type="NCBI Taxonomy" id="2138241"/>
    <lineage>
        <taxon>Eukaryota</taxon>
        <taxon>Metazoa</taxon>
        <taxon>Ecdysozoa</taxon>
        <taxon>Nematoda</taxon>
        <taxon>Chromadorea</taxon>
        <taxon>Rhabditida</taxon>
        <taxon>Rhabditina</taxon>
        <taxon>Rhabditomorpha</taxon>
        <taxon>Rhabditoidea</taxon>
        <taxon>Rhabditidae</taxon>
        <taxon>Mesorhabditinae</taxon>
        <taxon>Mesorhabditis</taxon>
    </lineage>
</organism>
<dbReference type="Pfam" id="PF13499">
    <property type="entry name" value="EF-hand_7"/>
    <property type="match status" value="1"/>
</dbReference>
<feature type="compositionally biased region" description="Pro residues" evidence="5">
    <location>
        <begin position="615"/>
        <end position="629"/>
    </location>
</feature>
<feature type="region of interest" description="Disordered" evidence="5">
    <location>
        <begin position="239"/>
        <end position="287"/>
    </location>
</feature>
<feature type="region of interest" description="Disordered" evidence="5">
    <location>
        <begin position="499"/>
        <end position="699"/>
    </location>
</feature>
<keyword evidence="4" id="KW-0175">Coiled coil</keyword>
<dbReference type="InterPro" id="IPR011992">
    <property type="entry name" value="EF-hand-dom_pair"/>
</dbReference>
<dbReference type="SUPFAM" id="SSF47473">
    <property type="entry name" value="EF-hand"/>
    <property type="match status" value="1"/>
</dbReference>
<sequence length="885" mass="97101">MAERELAEKLARRLALVDQPEEPQPVKEPPKAPPMPQEKIQPNPYIASDSSINIDEIIHKAIQGQLEMNNNGNKEQQVPQSPVHPPVPPSTPSTYLSSPLAAKEIEKPPPPLCLADLCKAETVPEVDPSTVNRRPLFRVEHHKDRVASPSRTLLKQNTEETELEKVLAAQRRKKQQQEAAVENSKDPIPSPKPETSKFAPVEFGEQPLEKHPPVVLVKPSPIPSWVDVVEQTATIQTTVTQSTTLEPQRTSPEVEQPIPTVIPAVIRPPPEFKPPPPPPMSPNAVPEVNHATVHSSDIMATVPETGNSEDTVATVPQLQDSTEEVDKDTLVQPVAPEGTVAEVNGATPVLPQDTREPEVNAGTIVPDNTEATVPGSIDSVIPSDTSSTVPGSIGSVIPSDTSSTVPPHISLAELAKRELDSFEKLEKEIEEQEELESQEVVENFGLETVSEEVAEISETENPSPSSLTDMVTVGNNLSARLKNLSARVAQFDQPEGIYEEPNLVEQPLPPQPAPRQKSSERRKVNQESNIDDLICGLIKDGEEKRPPSPRGPPPPPPVTVKPSLPSPVLPPPPSLIAQSLPPEPPSSPIPPPPAAYAHVAPLSVQIAPETSKPQCRPPDPPSVETPPKPSRALDTPPRTMAPPPPPKCPNSPQGPMSPIIPQKCLSPLGLPLSPTISHTPTPPMSPPVKPPPKPAVDPEKELAEMLERRNKILEGEHVEPRVNTKLSIYAEFPQFSRKQIKHFQEMFKKFDEDKDNFIDFMELKRMMEALGEAQTHITLKGIIKKVDEDEDGKISLREFFLIFKLAATGELGTSSEVFQKLADSIDVTKEGVNNAANFFEAKIAELTKKSAFEEEIRQEQEERKKHDEERKLSKAKFQESRKIFQ</sequence>
<feature type="compositionally biased region" description="Pro residues" evidence="5">
    <location>
        <begin position="82"/>
        <end position="91"/>
    </location>
</feature>
<feature type="region of interest" description="Disordered" evidence="5">
    <location>
        <begin position="857"/>
        <end position="885"/>
    </location>
</feature>
<feature type="compositionally biased region" description="Pro residues" evidence="5">
    <location>
        <begin position="639"/>
        <end position="649"/>
    </location>
</feature>
<dbReference type="InterPro" id="IPR002048">
    <property type="entry name" value="EF_hand_dom"/>
</dbReference>
<dbReference type="PANTHER" id="PTHR13025">
    <property type="entry name" value="EF-HAND DOMAIN-CONTAINING PROTEIN D"/>
    <property type="match status" value="1"/>
</dbReference>
<feature type="region of interest" description="Disordered" evidence="5">
    <location>
        <begin position="365"/>
        <end position="389"/>
    </location>
</feature>
<feature type="compositionally biased region" description="Polar residues" evidence="5">
    <location>
        <begin position="304"/>
        <end position="320"/>
    </location>
</feature>
<proteinExistence type="predicted"/>
<keyword evidence="7" id="KW-1185">Reference proteome</keyword>
<feature type="domain" description="EF-hand" evidence="6">
    <location>
        <begin position="774"/>
        <end position="809"/>
    </location>
</feature>
<feature type="compositionally biased region" description="Basic and acidic residues" evidence="5">
    <location>
        <begin position="1"/>
        <end position="11"/>
    </location>
</feature>
<reference evidence="8" key="1">
    <citation type="submission" date="2024-02" db="UniProtKB">
        <authorList>
            <consortium name="WormBaseParasite"/>
        </authorList>
    </citation>
    <scope>IDENTIFICATION</scope>
</reference>
<dbReference type="Proteomes" id="UP000887575">
    <property type="component" value="Unassembled WGS sequence"/>
</dbReference>
<evidence type="ECO:0000256" key="1">
    <source>
        <dbReference type="ARBA" id="ARBA00022723"/>
    </source>
</evidence>
<feature type="coiled-coil region" evidence="4">
    <location>
        <begin position="412"/>
        <end position="442"/>
    </location>
</feature>
<protein>
    <recommendedName>
        <fullName evidence="6">EF-hand domain-containing protein</fullName>
    </recommendedName>
</protein>
<feature type="region of interest" description="Disordered" evidence="5">
    <location>
        <begin position="1"/>
        <end position="99"/>
    </location>
</feature>
<dbReference type="PROSITE" id="PS50222">
    <property type="entry name" value="EF_HAND_2"/>
    <property type="match status" value="2"/>
</dbReference>
<evidence type="ECO:0000256" key="3">
    <source>
        <dbReference type="ARBA" id="ARBA00022837"/>
    </source>
</evidence>
<dbReference type="FunFam" id="1.10.238.10:FF:000112">
    <property type="entry name" value="EF-hand domain family, member D2"/>
    <property type="match status" value="1"/>
</dbReference>
<feature type="region of interest" description="Disordered" evidence="5">
    <location>
        <begin position="168"/>
        <end position="215"/>
    </location>
</feature>
<feature type="compositionally biased region" description="Pro residues" evidence="5">
    <location>
        <begin position="680"/>
        <end position="695"/>
    </location>
</feature>
<evidence type="ECO:0000256" key="2">
    <source>
        <dbReference type="ARBA" id="ARBA00022737"/>
    </source>
</evidence>
<dbReference type="WBParaSite" id="MBELARI_LOCUS18495">
    <property type="protein sequence ID" value="MBELARI_LOCUS18495"/>
    <property type="gene ID" value="MBELARI_LOCUS18495"/>
</dbReference>
<keyword evidence="1" id="KW-0479">Metal-binding</keyword>
<dbReference type="PROSITE" id="PS00018">
    <property type="entry name" value="EF_HAND_1"/>
    <property type="match status" value="2"/>
</dbReference>
<dbReference type="SMART" id="SM00054">
    <property type="entry name" value="EFh"/>
    <property type="match status" value="2"/>
</dbReference>
<accession>A0AAF3J627</accession>
<dbReference type="GO" id="GO:0005509">
    <property type="term" value="F:calcium ion binding"/>
    <property type="evidence" value="ECO:0007669"/>
    <property type="project" value="InterPro"/>
</dbReference>
<feature type="domain" description="EF-hand" evidence="6">
    <location>
        <begin position="738"/>
        <end position="773"/>
    </location>
</feature>
<feature type="region of interest" description="Disordered" evidence="5">
    <location>
        <begin position="302"/>
        <end position="328"/>
    </location>
</feature>
<feature type="compositionally biased region" description="Pro residues" evidence="5">
    <location>
        <begin position="266"/>
        <end position="281"/>
    </location>
</feature>
<feature type="compositionally biased region" description="Pro residues" evidence="5">
    <location>
        <begin position="581"/>
        <end position="594"/>
    </location>
</feature>
<evidence type="ECO:0000256" key="4">
    <source>
        <dbReference type="SAM" id="Coils"/>
    </source>
</evidence>
<evidence type="ECO:0000256" key="5">
    <source>
        <dbReference type="SAM" id="MobiDB-lite"/>
    </source>
</evidence>
<keyword evidence="3" id="KW-0106">Calcium</keyword>
<evidence type="ECO:0000313" key="8">
    <source>
        <dbReference type="WBParaSite" id="MBELARI_LOCUS18495"/>
    </source>
</evidence>
<dbReference type="InterPro" id="IPR040365">
    <property type="entry name" value="EFHD1/2"/>
</dbReference>
<feature type="compositionally biased region" description="Polar residues" evidence="5">
    <location>
        <begin position="66"/>
        <end position="75"/>
    </location>
</feature>
<evidence type="ECO:0000259" key="6">
    <source>
        <dbReference type="PROSITE" id="PS50222"/>
    </source>
</evidence>
<name>A0AAF3J627_9BILA</name>
<evidence type="ECO:0000313" key="7">
    <source>
        <dbReference type="Proteomes" id="UP000887575"/>
    </source>
</evidence>
<keyword evidence="2" id="KW-0677">Repeat</keyword>
<dbReference type="AlphaFoldDB" id="A0AAF3J627"/>
<dbReference type="PANTHER" id="PTHR13025:SF6">
    <property type="entry name" value="EF-HAND DOMAIN-CONTAINING PROTEIN-RELATED"/>
    <property type="match status" value="1"/>
</dbReference>
<dbReference type="CDD" id="cd00051">
    <property type="entry name" value="EFh"/>
    <property type="match status" value="1"/>
</dbReference>
<feature type="compositionally biased region" description="Pro residues" evidence="5">
    <location>
        <begin position="548"/>
        <end position="574"/>
    </location>
</feature>
<dbReference type="InterPro" id="IPR018247">
    <property type="entry name" value="EF_Hand_1_Ca_BS"/>
</dbReference>
<dbReference type="Gene3D" id="1.10.238.10">
    <property type="entry name" value="EF-hand"/>
    <property type="match status" value="1"/>
</dbReference>